<dbReference type="InterPro" id="IPR011990">
    <property type="entry name" value="TPR-like_helical_dom_sf"/>
</dbReference>
<dbReference type="EMBL" id="JAKUCV010002635">
    <property type="protein sequence ID" value="KAJ4841951.1"/>
    <property type="molecule type" value="Genomic_DNA"/>
</dbReference>
<gene>
    <name evidence="3" type="ORF">Tsubulata_025670</name>
</gene>
<dbReference type="GO" id="GO:0003723">
    <property type="term" value="F:RNA binding"/>
    <property type="evidence" value="ECO:0007669"/>
    <property type="project" value="InterPro"/>
</dbReference>
<accession>A0A9Q0JGN7</accession>
<reference evidence="3" key="2">
    <citation type="journal article" date="2023" name="Plants (Basel)">
        <title>Annotation of the Turnera subulata (Passifloraceae) Draft Genome Reveals the S-Locus Evolved after the Divergence of Turneroideae from Passifloroideae in a Stepwise Manner.</title>
        <authorList>
            <person name="Henning P.M."/>
            <person name="Roalson E.H."/>
            <person name="Mir W."/>
            <person name="McCubbin A.G."/>
            <person name="Shore J.S."/>
        </authorList>
    </citation>
    <scope>NUCLEOTIDE SEQUENCE</scope>
    <source>
        <strain evidence="3">F60SS</strain>
    </source>
</reference>
<keyword evidence="4" id="KW-1185">Reference proteome</keyword>
<dbReference type="PANTHER" id="PTHR47926:SF347">
    <property type="entry name" value="PENTATRICOPEPTIDE REPEAT-CONTAINING PROTEIN"/>
    <property type="match status" value="1"/>
</dbReference>
<evidence type="ECO:0008006" key="5">
    <source>
        <dbReference type="Google" id="ProtNLM"/>
    </source>
</evidence>
<dbReference type="Gene3D" id="1.25.40.10">
    <property type="entry name" value="Tetratricopeptide repeat domain"/>
    <property type="match status" value="1"/>
</dbReference>
<sequence>MRVYAVCGVMGNVCKVFDESPERDLISWTTLIQAFLKMGFPKEAVSAFFFFSMCGAGLSPDRMTFVVVLSACRKLGDLSLGREMHSCMDHYGISVDSDVFLGNVLVDMYLKCGQATLACEQ</sequence>
<dbReference type="Proteomes" id="UP001141552">
    <property type="component" value="Unassembled WGS sequence"/>
</dbReference>
<protein>
    <recommendedName>
        <fullName evidence="5">Pentatricopeptide repeat-containing protein</fullName>
    </recommendedName>
</protein>
<evidence type="ECO:0000313" key="4">
    <source>
        <dbReference type="Proteomes" id="UP001141552"/>
    </source>
</evidence>
<feature type="repeat" description="PPR" evidence="2">
    <location>
        <begin position="24"/>
        <end position="60"/>
    </location>
</feature>
<comment type="caution">
    <text evidence="3">The sequence shown here is derived from an EMBL/GenBank/DDBJ whole genome shotgun (WGS) entry which is preliminary data.</text>
</comment>
<name>A0A9Q0JGN7_9ROSI</name>
<dbReference type="PANTHER" id="PTHR47926">
    <property type="entry name" value="PENTATRICOPEPTIDE REPEAT-CONTAINING PROTEIN"/>
    <property type="match status" value="1"/>
</dbReference>
<dbReference type="OrthoDB" id="809844at2759"/>
<evidence type="ECO:0000313" key="3">
    <source>
        <dbReference type="EMBL" id="KAJ4841951.1"/>
    </source>
</evidence>
<organism evidence="3 4">
    <name type="scientific">Turnera subulata</name>
    <dbReference type="NCBI Taxonomy" id="218843"/>
    <lineage>
        <taxon>Eukaryota</taxon>
        <taxon>Viridiplantae</taxon>
        <taxon>Streptophyta</taxon>
        <taxon>Embryophyta</taxon>
        <taxon>Tracheophyta</taxon>
        <taxon>Spermatophyta</taxon>
        <taxon>Magnoliopsida</taxon>
        <taxon>eudicotyledons</taxon>
        <taxon>Gunneridae</taxon>
        <taxon>Pentapetalae</taxon>
        <taxon>rosids</taxon>
        <taxon>fabids</taxon>
        <taxon>Malpighiales</taxon>
        <taxon>Passifloraceae</taxon>
        <taxon>Turnera</taxon>
    </lineage>
</organism>
<dbReference type="AlphaFoldDB" id="A0A9Q0JGN7"/>
<dbReference type="GO" id="GO:0009451">
    <property type="term" value="P:RNA modification"/>
    <property type="evidence" value="ECO:0007669"/>
    <property type="project" value="InterPro"/>
</dbReference>
<reference evidence="3" key="1">
    <citation type="submission" date="2022-02" db="EMBL/GenBank/DDBJ databases">
        <authorList>
            <person name="Henning P.M."/>
            <person name="McCubbin A.G."/>
            <person name="Shore J.S."/>
        </authorList>
    </citation>
    <scope>NUCLEOTIDE SEQUENCE</scope>
    <source>
        <strain evidence="3">F60SS</strain>
        <tissue evidence="3">Leaves</tissue>
    </source>
</reference>
<evidence type="ECO:0000256" key="2">
    <source>
        <dbReference type="PROSITE-ProRule" id="PRU00708"/>
    </source>
</evidence>
<proteinExistence type="predicted"/>
<dbReference type="PROSITE" id="PS51375">
    <property type="entry name" value="PPR"/>
    <property type="match status" value="1"/>
</dbReference>
<dbReference type="Pfam" id="PF01535">
    <property type="entry name" value="PPR"/>
    <property type="match status" value="2"/>
</dbReference>
<evidence type="ECO:0000256" key="1">
    <source>
        <dbReference type="ARBA" id="ARBA00022737"/>
    </source>
</evidence>
<dbReference type="InterPro" id="IPR046960">
    <property type="entry name" value="PPR_At4g14850-like_plant"/>
</dbReference>
<dbReference type="InterPro" id="IPR002885">
    <property type="entry name" value="PPR_rpt"/>
</dbReference>
<keyword evidence="1" id="KW-0677">Repeat</keyword>